<dbReference type="PROSITE" id="PS51257">
    <property type="entry name" value="PROKAR_LIPOPROTEIN"/>
    <property type="match status" value="1"/>
</dbReference>
<feature type="chain" id="PRO_5046017596" evidence="2">
    <location>
        <begin position="19"/>
        <end position="209"/>
    </location>
</feature>
<evidence type="ECO:0000256" key="2">
    <source>
        <dbReference type="SAM" id="SignalP"/>
    </source>
</evidence>
<proteinExistence type="predicted"/>
<name>A0ABZ3F115_9FIRM</name>
<dbReference type="EMBL" id="CP146256">
    <property type="protein sequence ID" value="XAH75166.1"/>
    <property type="molecule type" value="Genomic_DNA"/>
</dbReference>
<feature type="signal peptide" evidence="2">
    <location>
        <begin position="1"/>
        <end position="18"/>
    </location>
</feature>
<keyword evidence="4" id="KW-1185">Reference proteome</keyword>
<gene>
    <name evidence="3" type="ORF">V6984_05225</name>
</gene>
<evidence type="ECO:0000313" key="3">
    <source>
        <dbReference type="EMBL" id="XAH75166.1"/>
    </source>
</evidence>
<evidence type="ECO:0000313" key="4">
    <source>
        <dbReference type="Proteomes" id="UP001451571"/>
    </source>
</evidence>
<dbReference type="Proteomes" id="UP001451571">
    <property type="component" value="Chromosome"/>
</dbReference>
<feature type="region of interest" description="Disordered" evidence="1">
    <location>
        <begin position="30"/>
        <end position="82"/>
    </location>
</feature>
<accession>A0ABZ3F115</accession>
<organism evidence="3 4">
    <name type="scientific">Kineothrix sedimenti</name>
    <dbReference type="NCBI Taxonomy" id="3123317"/>
    <lineage>
        <taxon>Bacteria</taxon>
        <taxon>Bacillati</taxon>
        <taxon>Bacillota</taxon>
        <taxon>Clostridia</taxon>
        <taxon>Lachnospirales</taxon>
        <taxon>Lachnospiraceae</taxon>
        <taxon>Kineothrix</taxon>
    </lineage>
</organism>
<keyword evidence="2" id="KW-0732">Signal</keyword>
<sequence>MKKKILMIGLMAAALCLAAGCQGKQEEAAPLEAEIVEDEVPVKTEDNGTQDSKTEDITADTEEDIPEKEDTEAEDTDTKAKDIDTEAKTLENNAENNSGSQSVKAELSGMVKSVGDSKVTVGQIFTMDMGDGGLVAVSSVSEDGDENILNIYFNDGAQYEFNIIRDGGGNVESREGSFEDIKTGMILDMTGNWDGNDFYADYISINEVK</sequence>
<reference evidence="3 4" key="1">
    <citation type="submission" date="2024-02" db="EMBL/GenBank/DDBJ databases">
        <title>Bacterial strain from lacustrine sediment.</title>
        <authorList>
            <person name="Petit C."/>
            <person name="Fadhlaoui K."/>
        </authorList>
    </citation>
    <scope>NUCLEOTIDE SEQUENCE [LARGE SCALE GENOMIC DNA]</scope>
    <source>
        <strain evidence="3 4">IPX-CK</strain>
    </source>
</reference>
<protein>
    <submittedName>
        <fullName evidence="3">Uncharacterized protein</fullName>
    </submittedName>
</protein>
<dbReference type="RefSeq" id="WP_342758729.1">
    <property type="nucleotide sequence ID" value="NZ_CP146256.1"/>
</dbReference>
<feature type="compositionally biased region" description="Basic and acidic residues" evidence="1">
    <location>
        <begin position="40"/>
        <end position="56"/>
    </location>
</feature>
<feature type="compositionally biased region" description="Acidic residues" evidence="1">
    <location>
        <begin position="57"/>
        <end position="75"/>
    </location>
</feature>
<evidence type="ECO:0000256" key="1">
    <source>
        <dbReference type="SAM" id="MobiDB-lite"/>
    </source>
</evidence>